<dbReference type="GO" id="GO:0003677">
    <property type="term" value="F:DNA binding"/>
    <property type="evidence" value="ECO:0007669"/>
    <property type="project" value="UniProtKB-KW"/>
</dbReference>
<feature type="region of interest" description="Disordered" evidence="4">
    <location>
        <begin position="357"/>
        <end position="381"/>
    </location>
</feature>
<name>A0A3A8KLA5_9BACT</name>
<dbReference type="AlphaFoldDB" id="A0A3A8KLA5"/>
<evidence type="ECO:0000313" key="6">
    <source>
        <dbReference type="EMBL" id="RKH04995.1"/>
    </source>
</evidence>
<dbReference type="SUPFAM" id="SSF46785">
    <property type="entry name" value="Winged helix' DNA-binding domain"/>
    <property type="match status" value="1"/>
</dbReference>
<gene>
    <name evidence="6" type="ORF">D7X32_09570</name>
</gene>
<dbReference type="SMART" id="SM00345">
    <property type="entry name" value="HTH_GNTR"/>
    <property type="match status" value="1"/>
</dbReference>
<evidence type="ECO:0000256" key="2">
    <source>
        <dbReference type="ARBA" id="ARBA00023125"/>
    </source>
</evidence>
<dbReference type="Pfam" id="PF00392">
    <property type="entry name" value="GntR"/>
    <property type="match status" value="1"/>
</dbReference>
<dbReference type="InterPro" id="IPR036388">
    <property type="entry name" value="WH-like_DNA-bd_sf"/>
</dbReference>
<feature type="domain" description="HTH gntR-type" evidence="5">
    <location>
        <begin position="1"/>
        <end position="59"/>
    </location>
</feature>
<keyword evidence="1" id="KW-0805">Transcription regulation</keyword>
<keyword evidence="3" id="KW-0804">Transcription</keyword>
<dbReference type="GO" id="GO:0003700">
    <property type="term" value="F:DNA-binding transcription factor activity"/>
    <property type="evidence" value="ECO:0007669"/>
    <property type="project" value="InterPro"/>
</dbReference>
<evidence type="ECO:0000313" key="7">
    <source>
        <dbReference type="Proteomes" id="UP000268313"/>
    </source>
</evidence>
<comment type="caution">
    <text evidence="6">The sequence shown here is derived from an EMBL/GenBank/DDBJ whole genome shotgun (WGS) entry which is preliminary data.</text>
</comment>
<dbReference type="PANTHER" id="PTHR43537:SF24">
    <property type="entry name" value="GLUCONATE OPERON TRANSCRIPTIONAL REPRESSOR"/>
    <property type="match status" value="1"/>
</dbReference>
<proteinExistence type="predicted"/>
<accession>A0A3A8KLA5</accession>
<feature type="region of interest" description="Disordered" evidence="4">
    <location>
        <begin position="219"/>
        <end position="252"/>
    </location>
</feature>
<dbReference type="RefSeq" id="WP_147450092.1">
    <property type="nucleotide sequence ID" value="NZ_RAWE01000023.1"/>
</dbReference>
<dbReference type="OrthoDB" id="5518737at2"/>
<dbReference type="Gene3D" id="1.10.10.10">
    <property type="entry name" value="Winged helix-like DNA-binding domain superfamily/Winged helix DNA-binding domain"/>
    <property type="match status" value="1"/>
</dbReference>
<dbReference type="PANTHER" id="PTHR43537">
    <property type="entry name" value="TRANSCRIPTIONAL REGULATOR, GNTR FAMILY"/>
    <property type="match status" value="1"/>
</dbReference>
<dbReference type="CDD" id="cd07377">
    <property type="entry name" value="WHTH_GntR"/>
    <property type="match status" value="1"/>
</dbReference>
<dbReference type="PRINTS" id="PR00035">
    <property type="entry name" value="HTHGNTR"/>
</dbReference>
<feature type="non-terminal residue" evidence="6">
    <location>
        <position position="1"/>
    </location>
</feature>
<dbReference type="PROSITE" id="PS50949">
    <property type="entry name" value="HTH_GNTR"/>
    <property type="match status" value="1"/>
</dbReference>
<evidence type="ECO:0000256" key="1">
    <source>
        <dbReference type="ARBA" id="ARBA00023015"/>
    </source>
</evidence>
<evidence type="ECO:0000259" key="5">
    <source>
        <dbReference type="PROSITE" id="PS50949"/>
    </source>
</evidence>
<keyword evidence="2" id="KW-0238">DNA-binding</keyword>
<dbReference type="InterPro" id="IPR000524">
    <property type="entry name" value="Tscrpt_reg_HTH_GntR"/>
</dbReference>
<reference evidence="7" key="1">
    <citation type="submission" date="2018-09" db="EMBL/GenBank/DDBJ databases">
        <authorList>
            <person name="Livingstone P.G."/>
            <person name="Whitworth D.E."/>
        </authorList>
    </citation>
    <scope>NUCLEOTIDE SEQUENCE [LARGE SCALE GENOMIC DNA]</scope>
    <source>
        <strain evidence="7">CA043D</strain>
    </source>
</reference>
<dbReference type="Proteomes" id="UP000268313">
    <property type="component" value="Unassembled WGS sequence"/>
</dbReference>
<evidence type="ECO:0000256" key="3">
    <source>
        <dbReference type="ARBA" id="ARBA00023163"/>
    </source>
</evidence>
<protein>
    <submittedName>
        <fullName evidence="6">GntR family transcriptional regulator</fullName>
    </submittedName>
</protein>
<dbReference type="InterPro" id="IPR036390">
    <property type="entry name" value="WH_DNA-bd_sf"/>
</dbReference>
<keyword evidence="7" id="KW-1185">Reference proteome</keyword>
<evidence type="ECO:0000256" key="4">
    <source>
        <dbReference type="SAM" id="MobiDB-lite"/>
    </source>
</evidence>
<dbReference type="EMBL" id="RAWE01000023">
    <property type="protein sequence ID" value="RKH04995.1"/>
    <property type="molecule type" value="Genomic_DNA"/>
</dbReference>
<organism evidence="6 7">
    <name type="scientific">Corallococcus carmarthensis</name>
    <dbReference type="NCBI Taxonomy" id="2316728"/>
    <lineage>
        <taxon>Bacteria</taxon>
        <taxon>Pseudomonadati</taxon>
        <taxon>Myxococcota</taxon>
        <taxon>Myxococcia</taxon>
        <taxon>Myxococcales</taxon>
        <taxon>Cystobacterineae</taxon>
        <taxon>Myxococcaceae</taxon>
        <taxon>Corallococcus</taxon>
    </lineage>
</organism>
<sequence length="488" mass="52605">ERDISLGKLPRSGQLGSERMLARIYGVSRGTVREALRRLAARGLVVQRSARRARAVALDESLTLENLGLALHDERRPECRRLLEGFFSLKRQVLVELLADCCARASKADLRLLEDACFRLWDAARWHPGVRCAQSEFELLRLAARVADRPGHLLLIQSLQWALRGNASRLLSLMGGESLRQWTTCAMGALDNRDARTLQHELPALLKACDERVLDDFAPVPQEQESPAAECPQDDLLGDSTSASAQDEALEARPRVDVRGLRDLESVPHQDEAMEVRPCVEERGLGDPTSVLHLDEGLKARRPFVEESGLGDPTSVPHQDESMEVRPCVEARGCGDPTSVPHQDDAMEVRPCVELSGPGSLAPASGDTEALGDTPCPHGEALPLEADSGALLFQSTPGPAACEPGEDFTGGDETDAALGNLSDCRAGWDAASPEGGLEPELRPTASLGQTHGAVPAENGPFDGTQGLLGRWAARLWCFIAHVLGPPAS</sequence>